<accession>A0A382HG68</accession>
<proteinExistence type="predicted"/>
<name>A0A382HG68_9ZZZZ</name>
<reference evidence="1" key="1">
    <citation type="submission" date="2018-05" db="EMBL/GenBank/DDBJ databases">
        <authorList>
            <person name="Lanie J.A."/>
            <person name="Ng W.-L."/>
            <person name="Kazmierczak K.M."/>
            <person name="Andrzejewski T.M."/>
            <person name="Davidsen T.M."/>
            <person name="Wayne K.J."/>
            <person name="Tettelin H."/>
            <person name="Glass J.I."/>
            <person name="Rusch D."/>
            <person name="Podicherti R."/>
            <person name="Tsui H.-C.T."/>
            <person name="Winkler M.E."/>
        </authorList>
    </citation>
    <scope>NUCLEOTIDE SEQUENCE</scope>
</reference>
<dbReference type="AlphaFoldDB" id="A0A382HG68"/>
<sequence>MTEIFDWLDYTDDMKDAILRDLKTRNINSEKG</sequence>
<evidence type="ECO:0000313" key="1">
    <source>
        <dbReference type="EMBL" id="SVB86075.1"/>
    </source>
</evidence>
<gene>
    <name evidence="1" type="ORF">METZ01_LOCUS238929</name>
</gene>
<protein>
    <submittedName>
        <fullName evidence="1">Uncharacterized protein</fullName>
    </submittedName>
</protein>
<organism evidence="1">
    <name type="scientific">marine metagenome</name>
    <dbReference type="NCBI Taxonomy" id="408172"/>
    <lineage>
        <taxon>unclassified sequences</taxon>
        <taxon>metagenomes</taxon>
        <taxon>ecological metagenomes</taxon>
    </lineage>
</organism>
<dbReference type="EMBL" id="UINC01060984">
    <property type="protein sequence ID" value="SVB86075.1"/>
    <property type="molecule type" value="Genomic_DNA"/>
</dbReference>